<feature type="domain" description="Glutathionylspermidine synthase pre-ATP-grasp-like" evidence="6">
    <location>
        <begin position="24"/>
        <end position="413"/>
    </location>
</feature>
<proteinExistence type="predicted"/>
<keyword evidence="5" id="KW-0460">Magnesium</keyword>
<dbReference type="InterPro" id="IPR005494">
    <property type="entry name" value="GSPS_pre-ATP-grasp-like_dom"/>
</dbReference>
<keyword evidence="8" id="KW-1185">Reference proteome</keyword>
<sequence>MENSVYVEDHRRRRQKTYNNLHSFWHDLYDSEYALYDIALMTKDEIDEIRLVTNRVGKIFFKMGNLLRSSSDETLLQLDIPKNMLPFIRHRPLPVESVISRVDLVQTAKGLKVLELNSDTPTFEKEVFYVNGAICEEFGFDDPNKGFADSLGKEIRKALAESLHRIQFTEDPYIVFTSHECHEEDKYTTLYLMELANVSAKYVPLHKLTIKEHEGLFDDEGKRINVLYRQTYPLEHLIEDVEEDTGQKIGIQLLELVNANKLIILNPISAFLLQSKAVQAVIWGMMELDHPYFSTEEKQWILSYFLPTYLEEDYFLKNGLTYVKKPSFGREGDTVSIFHGSTKIYEDSHKTYEQSLPVFQKYVDLPMKKIKTINGIKEAKLLIGSFLINGEASGIGLRAGRQITDNNAYFLPVGLKRYGRDLRT</sequence>
<keyword evidence="4" id="KW-0067">ATP-binding</keyword>
<dbReference type="SUPFAM" id="SSF56059">
    <property type="entry name" value="Glutathione synthetase ATP-binding domain-like"/>
    <property type="match status" value="1"/>
</dbReference>
<gene>
    <name evidence="7" type="ORF">E6W99_15880</name>
</gene>
<dbReference type="GO" id="GO:0046872">
    <property type="term" value="F:metal ion binding"/>
    <property type="evidence" value="ECO:0007669"/>
    <property type="project" value="UniProtKB-KW"/>
</dbReference>
<reference evidence="7 8" key="1">
    <citation type="submission" date="2019-04" db="EMBL/GenBank/DDBJ databases">
        <title>Bacillus sediminilitoris sp. nov., isolated from a tidal flat sediment on the East China Sea.</title>
        <authorList>
            <person name="Wei Y."/>
            <person name="Mao H."/>
            <person name="Fang J."/>
        </authorList>
    </citation>
    <scope>NUCLEOTIDE SEQUENCE [LARGE SCALE GENOMIC DNA]</scope>
    <source>
        <strain evidence="7 8">DSL-17</strain>
    </source>
</reference>
<dbReference type="Pfam" id="PF03738">
    <property type="entry name" value="GSP_synth"/>
    <property type="match status" value="1"/>
</dbReference>
<keyword evidence="2" id="KW-0479">Metal-binding</keyword>
<evidence type="ECO:0000259" key="6">
    <source>
        <dbReference type="Pfam" id="PF03738"/>
    </source>
</evidence>
<dbReference type="AlphaFoldDB" id="A0A4S4BW29"/>
<evidence type="ECO:0000256" key="1">
    <source>
        <dbReference type="ARBA" id="ARBA00022598"/>
    </source>
</evidence>
<name>A0A4S4BW29_9BACI</name>
<dbReference type="RefSeq" id="WP_136355568.1">
    <property type="nucleotide sequence ID" value="NZ_CP046266.1"/>
</dbReference>
<keyword evidence="3" id="KW-0547">Nucleotide-binding</keyword>
<evidence type="ECO:0000313" key="8">
    <source>
        <dbReference type="Proteomes" id="UP000310334"/>
    </source>
</evidence>
<dbReference type="SUPFAM" id="SSF52440">
    <property type="entry name" value="PreATP-grasp domain"/>
    <property type="match status" value="1"/>
</dbReference>
<organism evidence="7 8">
    <name type="scientific">Metabacillus sediminilitoris</name>
    <dbReference type="NCBI Taxonomy" id="2567941"/>
    <lineage>
        <taxon>Bacteria</taxon>
        <taxon>Bacillati</taxon>
        <taxon>Bacillota</taxon>
        <taxon>Bacilli</taxon>
        <taxon>Bacillales</taxon>
        <taxon>Bacillaceae</taxon>
        <taxon>Metabacillus</taxon>
    </lineage>
</organism>
<evidence type="ECO:0000313" key="7">
    <source>
        <dbReference type="EMBL" id="THF78641.1"/>
    </source>
</evidence>
<dbReference type="EMBL" id="SSNT01000011">
    <property type="protein sequence ID" value="THF78641.1"/>
    <property type="molecule type" value="Genomic_DNA"/>
</dbReference>
<dbReference type="Proteomes" id="UP000310334">
    <property type="component" value="Unassembled WGS sequence"/>
</dbReference>
<keyword evidence="1" id="KW-0436">Ligase</keyword>
<evidence type="ECO:0000256" key="2">
    <source>
        <dbReference type="ARBA" id="ARBA00022723"/>
    </source>
</evidence>
<dbReference type="InterPro" id="IPR016185">
    <property type="entry name" value="PreATP-grasp_dom_sf"/>
</dbReference>
<comment type="caution">
    <text evidence="7">The sequence shown here is derived from an EMBL/GenBank/DDBJ whole genome shotgun (WGS) entry which is preliminary data.</text>
</comment>
<dbReference type="OrthoDB" id="9765517at2"/>
<dbReference type="GO" id="GO:0016874">
    <property type="term" value="F:ligase activity"/>
    <property type="evidence" value="ECO:0007669"/>
    <property type="project" value="UniProtKB-KW"/>
</dbReference>
<accession>A0A4S4BW29</accession>
<evidence type="ECO:0000256" key="3">
    <source>
        <dbReference type="ARBA" id="ARBA00022741"/>
    </source>
</evidence>
<dbReference type="GO" id="GO:0005524">
    <property type="term" value="F:ATP binding"/>
    <property type="evidence" value="ECO:0007669"/>
    <property type="project" value="UniProtKB-KW"/>
</dbReference>
<evidence type="ECO:0000256" key="5">
    <source>
        <dbReference type="ARBA" id="ARBA00022842"/>
    </source>
</evidence>
<evidence type="ECO:0000256" key="4">
    <source>
        <dbReference type="ARBA" id="ARBA00022840"/>
    </source>
</evidence>
<protein>
    <submittedName>
        <fullName evidence="7">Glutathionylspermidine synthase family protein</fullName>
    </submittedName>
</protein>
<dbReference type="Gene3D" id="3.30.1490.330">
    <property type="match status" value="1"/>
</dbReference>